<comment type="caution">
    <text evidence="1">The sequence shown here is derived from an EMBL/GenBank/DDBJ whole genome shotgun (WGS) entry which is preliminary data.</text>
</comment>
<proteinExistence type="predicted"/>
<name>A0AAV1SDV8_9ROSI</name>
<reference evidence="1 2" key="1">
    <citation type="submission" date="2024-01" db="EMBL/GenBank/DDBJ databases">
        <authorList>
            <person name="Waweru B."/>
        </authorList>
    </citation>
    <scope>NUCLEOTIDE SEQUENCE [LARGE SCALE GENOMIC DNA]</scope>
</reference>
<gene>
    <name evidence="1" type="ORF">DCAF_LOCUS21049</name>
</gene>
<evidence type="ECO:0000313" key="2">
    <source>
        <dbReference type="Proteomes" id="UP001314170"/>
    </source>
</evidence>
<sequence length="167" mass="18971">MGIRFVTLMGGQIWIESEGLDKGTVATFIVKLGLCNNPDDPSVHHAASRGRANEGSGDIIGHKPLFRELMWLLLPIHVMKEVFRYLSKQIGVWDWLTAGVSERDQFGNFAYHRKNKEHPRLMALNLRARVTGYDLKNIGLLMKSARKVEGKCVVLVEKIKVWFRPTS</sequence>
<accession>A0AAV1SDV8</accession>
<dbReference type="Proteomes" id="UP001314170">
    <property type="component" value="Unassembled WGS sequence"/>
</dbReference>
<protein>
    <submittedName>
        <fullName evidence="1">Uncharacterized protein</fullName>
    </submittedName>
</protein>
<keyword evidence="2" id="KW-1185">Reference proteome</keyword>
<evidence type="ECO:0000313" key="1">
    <source>
        <dbReference type="EMBL" id="CAK7348352.1"/>
    </source>
</evidence>
<dbReference type="EMBL" id="CAWUPB010001173">
    <property type="protein sequence ID" value="CAK7348352.1"/>
    <property type="molecule type" value="Genomic_DNA"/>
</dbReference>
<dbReference type="AlphaFoldDB" id="A0AAV1SDV8"/>
<organism evidence="1 2">
    <name type="scientific">Dovyalis caffra</name>
    <dbReference type="NCBI Taxonomy" id="77055"/>
    <lineage>
        <taxon>Eukaryota</taxon>
        <taxon>Viridiplantae</taxon>
        <taxon>Streptophyta</taxon>
        <taxon>Embryophyta</taxon>
        <taxon>Tracheophyta</taxon>
        <taxon>Spermatophyta</taxon>
        <taxon>Magnoliopsida</taxon>
        <taxon>eudicotyledons</taxon>
        <taxon>Gunneridae</taxon>
        <taxon>Pentapetalae</taxon>
        <taxon>rosids</taxon>
        <taxon>fabids</taxon>
        <taxon>Malpighiales</taxon>
        <taxon>Salicaceae</taxon>
        <taxon>Flacourtieae</taxon>
        <taxon>Dovyalis</taxon>
    </lineage>
</organism>